<dbReference type="OrthoDB" id="3253684at2759"/>
<keyword evidence="5" id="KW-1185">Reference proteome</keyword>
<dbReference type="InParanoid" id="A0A409X1Y7"/>
<feature type="compositionally biased region" description="Polar residues" evidence="1">
    <location>
        <begin position="90"/>
        <end position="103"/>
    </location>
</feature>
<dbReference type="Pfam" id="PF18802">
    <property type="entry name" value="CxC1"/>
    <property type="match status" value="1"/>
</dbReference>
<protein>
    <recommendedName>
        <fullName evidence="3">CxC1-like cysteine cluster associated with KDZ transposases domain-containing protein</fullName>
    </recommendedName>
</protein>
<evidence type="ECO:0000259" key="3">
    <source>
        <dbReference type="Pfam" id="PF18802"/>
    </source>
</evidence>
<evidence type="ECO:0000256" key="1">
    <source>
        <dbReference type="SAM" id="MobiDB-lite"/>
    </source>
</evidence>
<keyword evidence="2" id="KW-1133">Transmembrane helix</keyword>
<dbReference type="PANTHER" id="PTHR33096">
    <property type="entry name" value="CXC2 DOMAIN-CONTAINING PROTEIN"/>
    <property type="match status" value="1"/>
</dbReference>
<keyword evidence="2" id="KW-0812">Transmembrane</keyword>
<feature type="region of interest" description="Disordered" evidence="1">
    <location>
        <begin position="90"/>
        <end position="131"/>
    </location>
</feature>
<sequence>MVISRDRGKQQAVRSGIGKNFKSPKKSRSSSQKTSRIAWKVLNPEAEKQRLLTDMMSMYAKAKQEIGSSSVHLPHSPVSEVNRVTESISQPISENAQGHSSQDNWDDLTDDKTTPSKFTKSSISNSGRRTAPEHADITLYSTWNSLLPTLVDDMLTYTSATAGLPGQIADTPLQSNCTDSNSGSCIRKTTSVLCLYFDHFRHVTVEYCQCRSVAQVLVRNGLFPTAPSQARMAFAIDLLNFYTALFERSCDAVNAMAAALNTFYSRRGFYLLDSKGIKYKEPFRKGLGYASQWLSKLTDLISQHVDTALQHADQYGQAAQITRQMGAVLQPLQTPEPVSNECARALRLLCPACFGSDSFGRSLLDGGDFQICTDGNFHHRHLTSAGSGIPFHKPKHFIPKTFVDQVGKDIELARGRPQRVYKPKVPDYAIDECEHAFKAANGDKKKATTGNERYDDQGYMSLICRHDIPIFFANIDTPGEQQKFAVALIKWFFQFVPQHATATVLYDVGCVLDRSNQLYGIIPDDISLRVQFVTTAMHAYGHEWACQLAFNPRLSRGLGLTDGEGVERVWSRLTKLIPIVRASSAARRLWLTDRQLSFIASESLDDLGSWIKRRLESANLQQDKAGNLLSGAQLSVGDVRTQWELQKASQLSVKSRAHIQISKELDALLSLQGQWDSAENAILAATETLKFSKDTKSLKMLKAIQEAHKQSGRDLENLYVSLSEDGSPLQIKARPEFKQALKLAHDLKITIRRQAISSFFEWDKLDQAVAGRNAALGIILFLALQIILINHLLI</sequence>
<evidence type="ECO:0000313" key="4">
    <source>
        <dbReference type="EMBL" id="PPQ84795.1"/>
    </source>
</evidence>
<feature type="domain" description="CxC1-like cysteine cluster associated with KDZ transposases" evidence="3">
    <location>
        <begin position="200"/>
        <end position="267"/>
    </location>
</feature>
<dbReference type="PANTHER" id="PTHR33096:SF1">
    <property type="entry name" value="CXC1-LIKE CYSTEINE CLUSTER ASSOCIATED WITH KDZ TRANSPOSASES DOMAIN-CONTAINING PROTEIN"/>
    <property type="match status" value="1"/>
</dbReference>
<dbReference type="AlphaFoldDB" id="A0A409X1Y7"/>
<gene>
    <name evidence="4" type="ORF">CVT26_011335</name>
</gene>
<evidence type="ECO:0000256" key="2">
    <source>
        <dbReference type="SAM" id="Phobius"/>
    </source>
</evidence>
<dbReference type="Proteomes" id="UP000284706">
    <property type="component" value="Unassembled WGS sequence"/>
</dbReference>
<accession>A0A409X1Y7</accession>
<dbReference type="InterPro" id="IPR041320">
    <property type="entry name" value="CxC1"/>
</dbReference>
<dbReference type="InterPro" id="IPR040521">
    <property type="entry name" value="KDZ"/>
</dbReference>
<comment type="caution">
    <text evidence="4">The sequence shown here is derived from an EMBL/GenBank/DDBJ whole genome shotgun (WGS) entry which is preliminary data.</text>
</comment>
<feature type="region of interest" description="Disordered" evidence="1">
    <location>
        <begin position="1"/>
        <end position="36"/>
    </location>
</feature>
<name>A0A409X1Y7_9AGAR</name>
<feature type="transmembrane region" description="Helical" evidence="2">
    <location>
        <begin position="774"/>
        <end position="793"/>
    </location>
</feature>
<reference evidence="4 5" key="1">
    <citation type="journal article" date="2018" name="Evol. Lett.">
        <title>Horizontal gene cluster transfer increased hallucinogenic mushroom diversity.</title>
        <authorList>
            <person name="Reynolds H.T."/>
            <person name="Vijayakumar V."/>
            <person name="Gluck-Thaler E."/>
            <person name="Korotkin H.B."/>
            <person name="Matheny P.B."/>
            <person name="Slot J.C."/>
        </authorList>
    </citation>
    <scope>NUCLEOTIDE SEQUENCE [LARGE SCALE GENOMIC DNA]</scope>
    <source>
        <strain evidence="4 5">SRW20</strain>
    </source>
</reference>
<dbReference type="Pfam" id="PF18758">
    <property type="entry name" value="KDZ"/>
    <property type="match status" value="1"/>
</dbReference>
<evidence type="ECO:0000313" key="5">
    <source>
        <dbReference type="Proteomes" id="UP000284706"/>
    </source>
</evidence>
<keyword evidence="2" id="KW-0472">Membrane</keyword>
<dbReference type="EMBL" id="NHYE01004405">
    <property type="protein sequence ID" value="PPQ84795.1"/>
    <property type="molecule type" value="Genomic_DNA"/>
</dbReference>
<feature type="compositionally biased region" description="Polar residues" evidence="1">
    <location>
        <begin position="115"/>
        <end position="128"/>
    </location>
</feature>
<dbReference type="STRING" id="231916.A0A409X1Y7"/>
<organism evidence="4 5">
    <name type="scientific">Gymnopilus dilepis</name>
    <dbReference type="NCBI Taxonomy" id="231916"/>
    <lineage>
        <taxon>Eukaryota</taxon>
        <taxon>Fungi</taxon>
        <taxon>Dikarya</taxon>
        <taxon>Basidiomycota</taxon>
        <taxon>Agaricomycotina</taxon>
        <taxon>Agaricomycetes</taxon>
        <taxon>Agaricomycetidae</taxon>
        <taxon>Agaricales</taxon>
        <taxon>Agaricineae</taxon>
        <taxon>Hymenogastraceae</taxon>
        <taxon>Gymnopilus</taxon>
    </lineage>
</organism>
<proteinExistence type="predicted"/>